<evidence type="ECO:0000256" key="7">
    <source>
        <dbReference type="ARBA" id="ARBA00022430"/>
    </source>
</evidence>
<keyword evidence="14 16" id="KW-0100">Branched-chain amino acid biosynthesis</keyword>
<evidence type="ECO:0000256" key="17">
    <source>
        <dbReference type="RuleBase" id="RU004445"/>
    </source>
</evidence>
<keyword evidence="16" id="KW-0464">Manganese</keyword>
<dbReference type="GO" id="GO:0003862">
    <property type="term" value="F:3-isopropylmalate dehydrogenase activity"/>
    <property type="evidence" value="ECO:0007669"/>
    <property type="project" value="UniProtKB-UniRule"/>
</dbReference>
<feature type="domain" description="Isopropylmalate dehydrogenase-like" evidence="18">
    <location>
        <begin position="4"/>
        <end position="354"/>
    </location>
</feature>
<comment type="pathway">
    <text evidence="4 16 17">Amino-acid biosynthesis; L-leucine biosynthesis; L-leucine from 3-methyl-2-oxobutanoate: step 3/4.</text>
</comment>
<reference evidence="19" key="1">
    <citation type="journal article" date="2021" name="PeerJ">
        <title>Extensive microbial diversity within the chicken gut microbiome revealed by metagenomics and culture.</title>
        <authorList>
            <person name="Gilroy R."/>
            <person name="Ravi A."/>
            <person name="Getino M."/>
            <person name="Pursley I."/>
            <person name="Horton D.L."/>
            <person name="Alikhan N.F."/>
            <person name="Baker D."/>
            <person name="Gharbi K."/>
            <person name="Hall N."/>
            <person name="Watson M."/>
            <person name="Adriaenssens E.M."/>
            <person name="Foster-Nyarko E."/>
            <person name="Jarju S."/>
            <person name="Secka A."/>
            <person name="Antonio M."/>
            <person name="Oren A."/>
            <person name="Chaudhuri R.R."/>
            <person name="La Ragione R."/>
            <person name="Hildebrand F."/>
            <person name="Pallen M.J."/>
        </authorList>
    </citation>
    <scope>NUCLEOTIDE SEQUENCE</scope>
    <source>
        <strain evidence="19">CHK189-11263</strain>
    </source>
</reference>
<dbReference type="GO" id="GO:0005829">
    <property type="term" value="C:cytosol"/>
    <property type="evidence" value="ECO:0007669"/>
    <property type="project" value="TreeGrafter"/>
</dbReference>
<feature type="binding site" evidence="16">
    <location>
        <position position="107"/>
    </location>
    <ligand>
        <name>substrate</name>
    </ligand>
</feature>
<evidence type="ECO:0000313" key="19">
    <source>
        <dbReference type="EMBL" id="HJB57506.1"/>
    </source>
</evidence>
<gene>
    <name evidence="16 19" type="primary">leuB</name>
    <name evidence="19" type="ORF">H9714_08140</name>
</gene>
<evidence type="ECO:0000256" key="12">
    <source>
        <dbReference type="ARBA" id="ARBA00023002"/>
    </source>
</evidence>
<comment type="cofactor">
    <cofactor evidence="2">
        <name>Mn(2+)</name>
        <dbReference type="ChEBI" id="CHEBI:29035"/>
    </cofactor>
</comment>
<evidence type="ECO:0000256" key="10">
    <source>
        <dbReference type="ARBA" id="ARBA00022723"/>
    </source>
</evidence>
<comment type="subcellular location">
    <subcellularLocation>
        <location evidence="3 16">Cytoplasm</location>
    </subcellularLocation>
</comment>
<keyword evidence="10 16" id="KW-0479">Metal-binding</keyword>
<evidence type="ECO:0000256" key="8">
    <source>
        <dbReference type="ARBA" id="ARBA00022490"/>
    </source>
</evidence>
<dbReference type="InterPro" id="IPR019818">
    <property type="entry name" value="IsoCit/isopropylmalate_DH_CS"/>
</dbReference>
<keyword evidence="11 16" id="KW-0460">Magnesium</keyword>
<accession>A0A9D2MCI5</accession>
<reference evidence="19" key="2">
    <citation type="submission" date="2021-04" db="EMBL/GenBank/DDBJ databases">
        <authorList>
            <person name="Gilroy R."/>
        </authorList>
    </citation>
    <scope>NUCLEOTIDE SEQUENCE</scope>
    <source>
        <strain evidence="19">CHK189-11263</strain>
    </source>
</reference>
<dbReference type="GO" id="GO:0000287">
    <property type="term" value="F:magnesium ion binding"/>
    <property type="evidence" value="ECO:0007669"/>
    <property type="project" value="InterPro"/>
</dbReference>
<feature type="binding site" evidence="16">
    <location>
        <position position="253"/>
    </location>
    <ligand>
        <name>Mg(2+)</name>
        <dbReference type="ChEBI" id="CHEBI:18420"/>
    </ligand>
</feature>
<comment type="cofactor">
    <cofactor evidence="16 17">
        <name>Mg(2+)</name>
        <dbReference type="ChEBI" id="CHEBI:18420"/>
    </cofactor>
    <cofactor evidence="16 17">
        <name>Mn(2+)</name>
        <dbReference type="ChEBI" id="CHEBI:29035"/>
    </cofactor>
    <text evidence="16 17">Binds 1 Mg(2+) or Mn(2+) ion per subunit.</text>
</comment>
<evidence type="ECO:0000259" key="18">
    <source>
        <dbReference type="SMART" id="SM01329"/>
    </source>
</evidence>
<dbReference type="EMBL" id="DWYC01000070">
    <property type="protein sequence ID" value="HJB57506.1"/>
    <property type="molecule type" value="Genomic_DNA"/>
</dbReference>
<evidence type="ECO:0000256" key="13">
    <source>
        <dbReference type="ARBA" id="ARBA00023027"/>
    </source>
</evidence>
<sequence length="360" mass="38917">MNYKIALIRGDGIGPEVVGEAVKVLDTVGEKFGHTFTYVDVLMGGCATDAVGKSYPDGTAETCKACDAVLLGAVGGPKWGSDKPAEQRPETALLAIRKDLGLYANLRPAALRPAMADACPLKKETAEKGIDLMMVRELTGGIYFGKRDKYQTEDRGLECTDLMAYSEKEIERIGRRAFELARLRRKKVSSVDKANVLETSRLWRSVMHRLAAEYPDVEYEDVLVDNCAMQLVRDPGQFDVVVTENMFGDILSDEASMVTGSIGLLPSASIGDTAPGLYEPIHGSAPDIAGQDKANPIATILSVAMMMRYSFHLPAEAGAIERAVDAVLADGWRTADIAEPGVTPIGTRKMGELICQKLRG</sequence>
<dbReference type="AlphaFoldDB" id="A0A9D2MCI5"/>
<dbReference type="InterPro" id="IPR004429">
    <property type="entry name" value="Isopropylmalate_DH"/>
</dbReference>
<feature type="binding site" evidence="16">
    <location>
        <begin position="283"/>
        <end position="295"/>
    </location>
    <ligand>
        <name>NAD(+)</name>
        <dbReference type="ChEBI" id="CHEBI:57540"/>
    </ligand>
</feature>
<dbReference type="Pfam" id="PF00180">
    <property type="entry name" value="Iso_dh"/>
    <property type="match status" value="1"/>
</dbReference>
<dbReference type="GO" id="GO:0051287">
    <property type="term" value="F:NAD binding"/>
    <property type="evidence" value="ECO:0007669"/>
    <property type="project" value="InterPro"/>
</dbReference>
<dbReference type="FunFam" id="3.40.718.10:FF:000028">
    <property type="entry name" value="3-isopropylmalate dehydrogenase"/>
    <property type="match status" value="1"/>
</dbReference>
<dbReference type="PANTHER" id="PTHR42979">
    <property type="entry name" value="3-ISOPROPYLMALATE DEHYDROGENASE"/>
    <property type="match status" value="1"/>
</dbReference>
<dbReference type="HAMAP" id="MF_01033">
    <property type="entry name" value="LeuB_type1"/>
    <property type="match status" value="1"/>
</dbReference>
<dbReference type="SUPFAM" id="SSF53659">
    <property type="entry name" value="Isocitrate/Isopropylmalate dehydrogenase-like"/>
    <property type="match status" value="1"/>
</dbReference>
<evidence type="ECO:0000313" key="20">
    <source>
        <dbReference type="Proteomes" id="UP000824208"/>
    </source>
</evidence>
<evidence type="ECO:0000256" key="2">
    <source>
        <dbReference type="ARBA" id="ARBA00001936"/>
    </source>
</evidence>
<evidence type="ECO:0000256" key="6">
    <source>
        <dbReference type="ARBA" id="ARBA00011738"/>
    </source>
</evidence>
<feature type="binding site" evidence="16">
    <location>
        <position position="225"/>
    </location>
    <ligand>
        <name>Mg(2+)</name>
        <dbReference type="ChEBI" id="CHEBI:18420"/>
    </ligand>
</feature>
<name>A0A9D2MCI5_9FIRM</name>
<feature type="binding site" evidence="16">
    <location>
        <position position="97"/>
    </location>
    <ligand>
        <name>substrate</name>
    </ligand>
</feature>
<evidence type="ECO:0000256" key="16">
    <source>
        <dbReference type="HAMAP-Rule" id="MF_01033"/>
    </source>
</evidence>
<dbReference type="Proteomes" id="UP000824208">
    <property type="component" value="Unassembled WGS sequence"/>
</dbReference>
<evidence type="ECO:0000256" key="15">
    <source>
        <dbReference type="ARBA" id="ARBA00023577"/>
    </source>
</evidence>
<dbReference type="NCBIfam" id="TIGR00169">
    <property type="entry name" value="leuB"/>
    <property type="match status" value="1"/>
</dbReference>
<proteinExistence type="inferred from homology"/>
<comment type="caution">
    <text evidence="19">The sequence shown here is derived from an EMBL/GenBank/DDBJ whole genome shotgun (WGS) entry which is preliminary data.</text>
</comment>
<comment type="function">
    <text evidence="15 16 17">Catalyzes the oxidation of 3-carboxy-2-hydroxy-4-methylpentanoate (3-isopropylmalate) to 3-carboxy-4-methyl-2-oxopentanoate. The product decarboxylates to 4-methyl-2 oxopentanoate.</text>
</comment>
<keyword evidence="12 16" id="KW-0560">Oxidoreductase</keyword>
<dbReference type="SMART" id="SM01329">
    <property type="entry name" value="Iso_dh"/>
    <property type="match status" value="1"/>
</dbReference>
<evidence type="ECO:0000256" key="9">
    <source>
        <dbReference type="ARBA" id="ARBA00022605"/>
    </source>
</evidence>
<feature type="binding site" evidence="16">
    <location>
        <position position="225"/>
    </location>
    <ligand>
        <name>substrate</name>
    </ligand>
</feature>
<comment type="caution">
    <text evidence="16">Lacks conserved residue(s) required for the propagation of feature annotation.</text>
</comment>
<feature type="binding site" evidence="16">
    <location>
        <position position="136"/>
    </location>
    <ligand>
        <name>substrate</name>
    </ligand>
</feature>
<comment type="subunit">
    <text evidence="6 16 17">Homodimer.</text>
</comment>
<dbReference type="PANTHER" id="PTHR42979:SF1">
    <property type="entry name" value="3-ISOPROPYLMALATE DEHYDROGENASE"/>
    <property type="match status" value="1"/>
</dbReference>
<keyword evidence="9 16" id="KW-0028">Amino-acid biosynthesis</keyword>
<evidence type="ECO:0000256" key="4">
    <source>
        <dbReference type="ARBA" id="ARBA00004762"/>
    </source>
</evidence>
<evidence type="ECO:0000256" key="1">
    <source>
        <dbReference type="ARBA" id="ARBA00000624"/>
    </source>
</evidence>
<dbReference type="InterPro" id="IPR024084">
    <property type="entry name" value="IsoPropMal-DH-like_dom"/>
</dbReference>
<comment type="catalytic activity">
    <reaction evidence="1 16 17">
        <text>(2R,3S)-3-isopropylmalate + NAD(+) = 4-methyl-2-oxopentanoate + CO2 + NADH</text>
        <dbReference type="Rhea" id="RHEA:32271"/>
        <dbReference type="ChEBI" id="CHEBI:16526"/>
        <dbReference type="ChEBI" id="CHEBI:17865"/>
        <dbReference type="ChEBI" id="CHEBI:35121"/>
        <dbReference type="ChEBI" id="CHEBI:57540"/>
        <dbReference type="ChEBI" id="CHEBI:57945"/>
        <dbReference type="EC" id="1.1.1.85"/>
    </reaction>
</comment>
<evidence type="ECO:0000256" key="14">
    <source>
        <dbReference type="ARBA" id="ARBA00023304"/>
    </source>
</evidence>
<evidence type="ECO:0000256" key="11">
    <source>
        <dbReference type="ARBA" id="ARBA00022842"/>
    </source>
</evidence>
<organism evidence="19 20">
    <name type="scientific">Candidatus Flavonifractor intestinipullorum</name>
    <dbReference type="NCBI Taxonomy" id="2838587"/>
    <lineage>
        <taxon>Bacteria</taxon>
        <taxon>Bacillati</taxon>
        <taxon>Bacillota</taxon>
        <taxon>Clostridia</taxon>
        <taxon>Eubacteriales</taxon>
        <taxon>Oscillospiraceae</taxon>
        <taxon>Flavonifractor</taxon>
    </lineage>
</organism>
<dbReference type="EC" id="1.1.1.85" evidence="16"/>
<comment type="similarity">
    <text evidence="5 16">Belongs to the isocitrate and isopropylmalate dehydrogenases family. LeuB type 1 subfamily.</text>
</comment>
<feature type="binding site" evidence="16">
    <location>
        <position position="249"/>
    </location>
    <ligand>
        <name>Mg(2+)</name>
        <dbReference type="ChEBI" id="CHEBI:18420"/>
    </ligand>
</feature>
<keyword evidence="7 16" id="KW-0432">Leucine biosynthesis</keyword>
<dbReference type="GO" id="GO:0009098">
    <property type="term" value="P:L-leucine biosynthetic process"/>
    <property type="evidence" value="ECO:0007669"/>
    <property type="project" value="UniProtKB-UniRule"/>
</dbReference>
<evidence type="ECO:0000256" key="3">
    <source>
        <dbReference type="ARBA" id="ARBA00004496"/>
    </source>
</evidence>
<feature type="site" description="Important for catalysis" evidence="16">
    <location>
        <position position="193"/>
    </location>
</feature>
<dbReference type="PROSITE" id="PS00470">
    <property type="entry name" value="IDH_IMDH"/>
    <property type="match status" value="1"/>
</dbReference>
<keyword evidence="8 16" id="KW-0963">Cytoplasm</keyword>
<feature type="site" description="Important for catalysis" evidence="16">
    <location>
        <position position="143"/>
    </location>
</feature>
<dbReference type="Gene3D" id="3.40.718.10">
    <property type="entry name" value="Isopropylmalate Dehydrogenase"/>
    <property type="match status" value="1"/>
</dbReference>
<evidence type="ECO:0000256" key="5">
    <source>
        <dbReference type="ARBA" id="ARBA00008319"/>
    </source>
</evidence>
<keyword evidence="13 16" id="KW-0520">NAD</keyword>
<protein>
    <recommendedName>
        <fullName evidence="16">3-isopropylmalate dehydrogenase</fullName>
        <ecNumber evidence="16">1.1.1.85</ecNumber>
    </recommendedName>
    <alternativeName>
        <fullName evidence="16">3-IPM-DH</fullName>
    </alternativeName>
    <alternativeName>
        <fullName evidence="16">Beta-IPM dehydrogenase</fullName>
        <shortName evidence="16">IMDH</shortName>
    </alternativeName>
</protein>